<comment type="subcellular location">
    <subcellularLocation>
        <location evidence="1">Membrane</location>
        <topology evidence="1">Multi-pass membrane protein</topology>
    </subcellularLocation>
</comment>
<dbReference type="Gene3D" id="3.40.50.150">
    <property type="entry name" value="Vaccinia Virus protein VP39"/>
    <property type="match status" value="1"/>
</dbReference>
<organism evidence="8 9">
    <name type="scientific">Magallana gigas</name>
    <name type="common">Pacific oyster</name>
    <name type="synonym">Crassostrea gigas</name>
    <dbReference type="NCBI Taxonomy" id="29159"/>
    <lineage>
        <taxon>Eukaryota</taxon>
        <taxon>Metazoa</taxon>
        <taxon>Spiralia</taxon>
        <taxon>Lophotrochozoa</taxon>
        <taxon>Mollusca</taxon>
        <taxon>Bivalvia</taxon>
        <taxon>Autobranchia</taxon>
        <taxon>Pteriomorphia</taxon>
        <taxon>Ostreida</taxon>
        <taxon>Ostreoidea</taxon>
        <taxon>Ostreidae</taxon>
        <taxon>Magallana</taxon>
    </lineage>
</organism>
<keyword evidence="2 5" id="KW-0812">Transmembrane</keyword>
<evidence type="ECO:0000256" key="4">
    <source>
        <dbReference type="ARBA" id="ARBA00023136"/>
    </source>
</evidence>
<name>A0A8W8N008_MAGGI</name>
<evidence type="ECO:0008006" key="10">
    <source>
        <dbReference type="Google" id="ProtNLM"/>
    </source>
</evidence>
<reference evidence="8" key="1">
    <citation type="submission" date="2022-08" db="UniProtKB">
        <authorList>
            <consortium name="EnsemblMetazoa"/>
        </authorList>
    </citation>
    <scope>IDENTIFICATION</scope>
    <source>
        <strain evidence="8">05x7-T-G4-1.051#20</strain>
    </source>
</reference>
<dbReference type="Pfam" id="PF02931">
    <property type="entry name" value="Neur_chan_LBD"/>
    <property type="match status" value="3"/>
</dbReference>
<dbReference type="CDD" id="cd19051">
    <property type="entry name" value="LGIC_TM_cation"/>
    <property type="match status" value="2"/>
</dbReference>
<comment type="similarity">
    <text evidence="5">Belongs to the ligand-gated ion channel (TC 1.A.9) family.</text>
</comment>
<feature type="transmembrane region" description="Helical" evidence="5">
    <location>
        <begin position="389"/>
        <end position="406"/>
    </location>
</feature>
<protein>
    <recommendedName>
        <fullName evidence="10">Neuronal acetylcholine receptor subunit alpha-6</fullName>
    </recommendedName>
</protein>
<dbReference type="Gene3D" id="2.70.170.10">
    <property type="entry name" value="Neurotransmitter-gated ion-channel ligand-binding domain"/>
    <property type="match status" value="3"/>
</dbReference>
<evidence type="ECO:0000313" key="8">
    <source>
        <dbReference type="EnsemblMetazoa" id="G35363.2:cds"/>
    </source>
</evidence>
<feature type="transmembrane region" description="Helical" evidence="5">
    <location>
        <begin position="284"/>
        <end position="308"/>
    </location>
</feature>
<dbReference type="Gene3D" id="1.20.58.390">
    <property type="entry name" value="Neurotransmitter-gated ion-channel transmembrane domain"/>
    <property type="match status" value="3"/>
</dbReference>
<sequence>MEPVRLPQKKFYRQRAHSNPMTDHNFDVPVKPEDMDWSEHYPDFYQTGQKITDCPHRVEFADIGCGYGGLLVKGAVFSDTSSLYQDLFANYSSDLRPQADLSQPIKIGIKLYLFSINNFDEISGILSAVVGISMQWKDFRLGWTPSSYGGVNTLTVPKDKIWTPNIYLIDPANEMKAIGDGKVIGRILFDGSVIWSPGGLVQSLCNVNMYSFPFDTQVCTITFTLWGYLSAEAILEPLDNITSVDSLFYTENGQWEMKKAILIPLDNGSRSSLLQVQLTLRRRALYFVINMLAPILLLSVLNPLVFILPVDSEEEKEVNNKKLVLLLRYLKLSWLFKRYRMKGTRITVSSKENNKCSENRTDNSNLEQIEREKTDVVKMNWKSLANERTMPFLHSCFVFLIAGLVYRNAFAAEYSDAENLLGELFRNYSTDIRPSQNLSETIKVSLYPFLFSVNDFDEVSGVISIVGGFALDWHDFRLAWTPTNYGNIQMLPIPRKKLWVPSVFLINPANKMEALGSDDFLGRIFHNGNVNWTPGGLFQTLCDVNMYKFPFDTQSCFFTIALWGYMPEEAVMIPNNNMSTIDTTYYSSNALWKLESTVMKYSDLVTTENIIELRINLKRKSLYFVINMLAPILLLSILNPLVFALPVESGERVSYAITIFLSFAVFLTLISENMPKSSEPMSLLSYFLIVTMTMSTLICILTVVTMRLHFKNSKVSKTASTILKILQLKFICIPCKKYKKKSQIQDNTNLDDGFARNIREGKVEPLKVEPVEEDTWKGVAEQYDQNYSTDIRPIQNLSEPTIISLYPFIFSLNNFDEVSGVITIVGGISLEWHDFRLTWTPSNYGDIMKLLIPKKKLWVPNVFLINPANKMEAIGNDDFLGRISHSGIVQWAPGGLFKSLCDVNMYKFPFDTQSCSFYLALWDYFPVEAVLIPSNNMSYIDTLYYSSNPLWKLERTVMKNSYLVTTENVIELRINLKRKSLYFVINMLAPILLLSILNPLVFALPVESGERVSYAITIFLSFAVFLTLISENMPKSSEPMSLLSYFLIVTMTMSTLICILTVVTMRLHFKNSKVSKTAATILQILQLKYLCIPCKKYKKKSQIQDNTNLDDGFARNIREGKVEPLKVEPVEEDTWKGVAEQYDRVLMYYFFLIVFLQWMMLLIVMSI</sequence>
<feature type="transmembrane region" description="Helical" evidence="5">
    <location>
        <begin position="1042"/>
        <end position="1063"/>
    </location>
</feature>
<feature type="transmembrane region" description="Helical" evidence="5">
    <location>
        <begin position="622"/>
        <end position="647"/>
    </location>
</feature>
<dbReference type="InterPro" id="IPR006202">
    <property type="entry name" value="Neur_chan_lig-bd"/>
</dbReference>
<dbReference type="AlphaFoldDB" id="A0A8W8N008"/>
<keyword evidence="9" id="KW-1185">Reference proteome</keyword>
<dbReference type="InterPro" id="IPR006029">
    <property type="entry name" value="Neurotrans-gated_channel_TM"/>
</dbReference>
<feature type="domain" description="Neurotransmitter-gated ion-channel ligand-binding" evidence="6">
    <location>
        <begin position="81"/>
        <end position="283"/>
    </location>
</feature>
<dbReference type="PROSITE" id="PS00236">
    <property type="entry name" value="NEUROTR_ION_CHANNEL"/>
    <property type="match status" value="3"/>
</dbReference>
<keyword evidence="5" id="KW-0406">Ion transport</keyword>
<evidence type="ECO:0000256" key="1">
    <source>
        <dbReference type="ARBA" id="ARBA00004141"/>
    </source>
</evidence>
<comment type="caution">
    <text evidence="5">Lacks conserved residue(s) required for the propagation of feature annotation.</text>
</comment>
<feature type="transmembrane region" description="Helical" evidence="5">
    <location>
        <begin position="1012"/>
        <end position="1030"/>
    </location>
</feature>
<feature type="domain" description="Neurotransmitter-gated ion-channel transmembrane" evidence="7">
    <location>
        <begin position="629"/>
        <end position="744"/>
    </location>
</feature>
<dbReference type="Proteomes" id="UP000005408">
    <property type="component" value="Unassembled WGS sequence"/>
</dbReference>
<dbReference type="CDD" id="cd18989">
    <property type="entry name" value="LGIC_ECD_cation"/>
    <property type="match status" value="3"/>
</dbReference>
<keyword evidence="3 5" id="KW-1133">Transmembrane helix</keyword>
<dbReference type="PANTHER" id="PTHR18945">
    <property type="entry name" value="NEUROTRANSMITTER GATED ION CHANNEL"/>
    <property type="match status" value="1"/>
</dbReference>
<evidence type="ECO:0000259" key="6">
    <source>
        <dbReference type="Pfam" id="PF02931"/>
    </source>
</evidence>
<evidence type="ECO:0000256" key="3">
    <source>
        <dbReference type="ARBA" id="ARBA00022989"/>
    </source>
</evidence>
<feature type="transmembrane region" description="Helical" evidence="5">
    <location>
        <begin position="1146"/>
        <end position="1165"/>
    </location>
</feature>
<dbReference type="GO" id="GO:0005230">
    <property type="term" value="F:extracellular ligand-gated monoatomic ion channel activity"/>
    <property type="evidence" value="ECO:0007669"/>
    <property type="project" value="InterPro"/>
</dbReference>
<evidence type="ECO:0000256" key="5">
    <source>
        <dbReference type="RuleBase" id="RU000687"/>
    </source>
</evidence>
<feature type="domain" description="Neurotransmitter-gated ion-channel transmembrane" evidence="7">
    <location>
        <begin position="988"/>
        <end position="1100"/>
    </location>
</feature>
<dbReference type="FunFam" id="2.70.170.10:FF:000028">
    <property type="entry name" value="AcetylCholine Receptor"/>
    <property type="match status" value="2"/>
</dbReference>
<dbReference type="EnsemblMetazoa" id="G35363.2">
    <property type="protein sequence ID" value="G35363.2:cds"/>
    <property type="gene ID" value="G35363"/>
</dbReference>
<dbReference type="InterPro" id="IPR036734">
    <property type="entry name" value="Neur_chan_lig-bd_sf"/>
</dbReference>
<evidence type="ECO:0000256" key="2">
    <source>
        <dbReference type="ARBA" id="ARBA00022692"/>
    </source>
</evidence>
<dbReference type="SUPFAM" id="SSF90112">
    <property type="entry name" value="Neurotransmitter-gated ion-channel transmembrane pore"/>
    <property type="match status" value="2"/>
</dbReference>
<dbReference type="PRINTS" id="PR00252">
    <property type="entry name" value="NRIONCHANNEL"/>
</dbReference>
<evidence type="ECO:0000259" key="7">
    <source>
        <dbReference type="Pfam" id="PF02932"/>
    </source>
</evidence>
<feature type="domain" description="Neurotransmitter-gated ion-channel ligand-binding" evidence="6">
    <location>
        <begin position="781"/>
        <end position="979"/>
    </location>
</feature>
<dbReference type="GO" id="GO:0004888">
    <property type="term" value="F:transmembrane signaling receptor activity"/>
    <property type="evidence" value="ECO:0007669"/>
    <property type="project" value="InterPro"/>
</dbReference>
<dbReference type="InterPro" id="IPR036719">
    <property type="entry name" value="Neuro-gated_channel_TM_sf"/>
</dbReference>
<feature type="transmembrane region" description="Helical" evidence="5">
    <location>
        <begin position="653"/>
        <end position="671"/>
    </location>
</feature>
<feature type="transmembrane region" description="Helical" evidence="5">
    <location>
        <begin position="981"/>
        <end position="1006"/>
    </location>
</feature>
<dbReference type="InterPro" id="IPR038050">
    <property type="entry name" value="Neuro_actylchol_rec"/>
</dbReference>
<evidence type="ECO:0000313" key="9">
    <source>
        <dbReference type="Proteomes" id="UP000005408"/>
    </source>
</evidence>
<keyword evidence="4 5" id="KW-0472">Membrane</keyword>
<dbReference type="InterPro" id="IPR006201">
    <property type="entry name" value="Neur_channel"/>
</dbReference>
<dbReference type="Pfam" id="PF02932">
    <property type="entry name" value="Neur_chan_memb"/>
    <property type="match status" value="2"/>
</dbReference>
<dbReference type="SUPFAM" id="SSF63712">
    <property type="entry name" value="Nicotinic receptor ligand binding domain-like"/>
    <property type="match status" value="3"/>
</dbReference>
<keyword evidence="5" id="KW-0407">Ion channel</keyword>
<feature type="domain" description="Neurotransmitter-gated ion-channel ligand-binding" evidence="6">
    <location>
        <begin position="418"/>
        <end position="620"/>
    </location>
</feature>
<feature type="transmembrane region" description="Helical" evidence="5">
    <location>
        <begin position="683"/>
        <end position="706"/>
    </location>
</feature>
<dbReference type="InterPro" id="IPR018000">
    <property type="entry name" value="Neurotransmitter_ion_chnl_CS"/>
</dbReference>
<dbReference type="InterPro" id="IPR029063">
    <property type="entry name" value="SAM-dependent_MTases_sf"/>
</dbReference>
<proteinExistence type="inferred from homology"/>
<keyword evidence="5" id="KW-0813">Transport</keyword>
<dbReference type="GO" id="GO:0016020">
    <property type="term" value="C:membrane"/>
    <property type="evidence" value="ECO:0007669"/>
    <property type="project" value="UniProtKB-SubCell"/>
</dbReference>
<accession>A0A8W8N008</accession>